<keyword evidence="2" id="KW-1133">Transmembrane helix</keyword>
<feature type="transmembrane region" description="Helical" evidence="2">
    <location>
        <begin position="6"/>
        <end position="26"/>
    </location>
</feature>
<feature type="region of interest" description="Disordered" evidence="1">
    <location>
        <begin position="202"/>
        <end position="231"/>
    </location>
</feature>
<keyword evidence="2" id="KW-0812">Transmembrane</keyword>
<gene>
    <name evidence="3" type="ORF">CDAUBV1_LOCUS17137</name>
</gene>
<accession>A0AAV2TY95</accession>
<evidence type="ECO:0000313" key="4">
    <source>
        <dbReference type="Proteomes" id="UP001497525"/>
    </source>
</evidence>
<evidence type="ECO:0000256" key="1">
    <source>
        <dbReference type="SAM" id="MobiDB-lite"/>
    </source>
</evidence>
<dbReference type="Gene3D" id="1.20.1070.10">
    <property type="entry name" value="Rhodopsin 7-helix transmembrane proteins"/>
    <property type="match status" value="1"/>
</dbReference>
<evidence type="ECO:0000256" key="2">
    <source>
        <dbReference type="SAM" id="Phobius"/>
    </source>
</evidence>
<evidence type="ECO:0008006" key="5">
    <source>
        <dbReference type="Google" id="ProtNLM"/>
    </source>
</evidence>
<keyword evidence="2" id="KW-0472">Membrane</keyword>
<name>A0AAV2TY95_CALDB</name>
<sequence length="231" mass="25497">MPIILEYLCTVAAVVGFLFNSSLLAISRNNIISSALTTALLRSQQIIDAVACVLAALLMWFCNDLPRDPAFAAFVCYVWLRVVIYLKKRSMLYKSRNSNSGSNDESISRVSKRLTIVTVTISSILLLTNFYGTIFFILDALDIVEYTMGSELQKIDISLAMVPCVLNPILLLTTVPVLHSEVKKVFLTVRNAFKLGFPEKKPDDRAVACSGTQDQPLSSIPAIPPQASHDH</sequence>
<feature type="transmembrane region" description="Helical" evidence="2">
    <location>
        <begin position="114"/>
        <end position="137"/>
    </location>
</feature>
<proteinExistence type="predicted"/>
<evidence type="ECO:0000313" key="3">
    <source>
        <dbReference type="EMBL" id="CAL5141833.1"/>
    </source>
</evidence>
<protein>
    <recommendedName>
        <fullName evidence="5">G-protein coupled receptors family 1 profile domain-containing protein</fullName>
    </recommendedName>
</protein>
<feature type="transmembrane region" description="Helical" evidence="2">
    <location>
        <begin position="157"/>
        <end position="178"/>
    </location>
</feature>
<reference evidence="3" key="1">
    <citation type="submission" date="2024-06" db="EMBL/GenBank/DDBJ databases">
        <authorList>
            <person name="Liu X."/>
            <person name="Lenzi L."/>
            <person name="Haldenby T S."/>
            <person name="Uol C."/>
        </authorList>
    </citation>
    <scope>NUCLEOTIDE SEQUENCE</scope>
</reference>
<dbReference type="EMBL" id="CAXLJL010000933">
    <property type="protein sequence ID" value="CAL5141833.1"/>
    <property type="molecule type" value="Genomic_DNA"/>
</dbReference>
<dbReference type="Proteomes" id="UP001497525">
    <property type="component" value="Unassembled WGS sequence"/>
</dbReference>
<comment type="caution">
    <text evidence="3">The sequence shown here is derived from an EMBL/GenBank/DDBJ whole genome shotgun (WGS) entry which is preliminary data.</text>
</comment>
<dbReference type="AlphaFoldDB" id="A0AAV2TY95"/>
<organism evidence="3 4">
    <name type="scientific">Calicophoron daubneyi</name>
    <name type="common">Rumen fluke</name>
    <name type="synonym">Paramphistomum daubneyi</name>
    <dbReference type="NCBI Taxonomy" id="300641"/>
    <lineage>
        <taxon>Eukaryota</taxon>
        <taxon>Metazoa</taxon>
        <taxon>Spiralia</taxon>
        <taxon>Lophotrochozoa</taxon>
        <taxon>Platyhelminthes</taxon>
        <taxon>Trematoda</taxon>
        <taxon>Digenea</taxon>
        <taxon>Plagiorchiida</taxon>
        <taxon>Pronocephalata</taxon>
        <taxon>Paramphistomoidea</taxon>
        <taxon>Paramphistomidae</taxon>
        <taxon>Calicophoron</taxon>
    </lineage>
</organism>
<feature type="transmembrane region" description="Helical" evidence="2">
    <location>
        <begin position="69"/>
        <end position="86"/>
    </location>
</feature>
<feature type="transmembrane region" description="Helical" evidence="2">
    <location>
        <begin position="46"/>
        <end position="63"/>
    </location>
</feature>